<organism evidence="1">
    <name type="scientific">Myoviridae sp. ct9dX1</name>
    <dbReference type="NCBI Taxonomy" id="2827665"/>
    <lineage>
        <taxon>Viruses</taxon>
        <taxon>Duplodnaviria</taxon>
        <taxon>Heunggongvirae</taxon>
        <taxon>Uroviricota</taxon>
        <taxon>Caudoviricetes</taxon>
    </lineage>
</organism>
<proteinExistence type="predicted"/>
<name>A0A8S5TIK3_9CAUD</name>
<protein>
    <submittedName>
        <fullName evidence="1">Uncharacterized protein</fullName>
    </submittedName>
</protein>
<reference evidence="1" key="1">
    <citation type="journal article" date="2021" name="Proc. Natl. Acad. Sci. U.S.A.">
        <title>A Catalog of Tens of Thousands of Viruses from Human Metagenomes Reveals Hidden Associations with Chronic Diseases.</title>
        <authorList>
            <person name="Tisza M.J."/>
            <person name="Buck C.B."/>
        </authorList>
    </citation>
    <scope>NUCLEOTIDE SEQUENCE</scope>
    <source>
        <strain evidence="1">Ct9dX1</strain>
    </source>
</reference>
<evidence type="ECO:0000313" key="1">
    <source>
        <dbReference type="EMBL" id="DAF63057.1"/>
    </source>
</evidence>
<sequence length="56" mass="6789">MAETELTKEIKKALPVEARYFVEDWPGSEDWYIYRGESLPQWIKEIEKMEEHTKND</sequence>
<accession>A0A8S5TIK3</accession>
<dbReference type="EMBL" id="BK032832">
    <property type="protein sequence ID" value="DAF63057.1"/>
    <property type="molecule type" value="Genomic_DNA"/>
</dbReference>